<protein>
    <recommendedName>
        <fullName evidence="6">FecR protein</fullName>
    </recommendedName>
</protein>
<evidence type="ECO:0008006" key="6">
    <source>
        <dbReference type="Google" id="ProtNLM"/>
    </source>
</evidence>
<evidence type="ECO:0000259" key="3">
    <source>
        <dbReference type="Pfam" id="PF16344"/>
    </source>
</evidence>
<dbReference type="InterPro" id="IPR012373">
    <property type="entry name" value="Ferrdict_sens_TM"/>
</dbReference>
<keyword evidence="1" id="KW-0472">Membrane</keyword>
<dbReference type="InterPro" id="IPR032508">
    <property type="entry name" value="FecR_C"/>
</dbReference>
<dbReference type="GO" id="GO:0016989">
    <property type="term" value="F:sigma factor antagonist activity"/>
    <property type="evidence" value="ECO:0007669"/>
    <property type="project" value="TreeGrafter"/>
</dbReference>
<evidence type="ECO:0000313" key="5">
    <source>
        <dbReference type="Proteomes" id="UP000199045"/>
    </source>
</evidence>
<organism evidence="4 5">
    <name type="scientific">Chitinophaga filiformis</name>
    <name type="common">Myxococcus filiformis</name>
    <name type="synonym">Flexibacter filiformis</name>
    <dbReference type="NCBI Taxonomy" id="104663"/>
    <lineage>
        <taxon>Bacteria</taxon>
        <taxon>Pseudomonadati</taxon>
        <taxon>Bacteroidota</taxon>
        <taxon>Chitinophagia</taxon>
        <taxon>Chitinophagales</taxon>
        <taxon>Chitinophagaceae</taxon>
        <taxon>Chitinophaga</taxon>
    </lineage>
</organism>
<evidence type="ECO:0000259" key="2">
    <source>
        <dbReference type="Pfam" id="PF04773"/>
    </source>
</evidence>
<keyword evidence="1" id="KW-0812">Transmembrane</keyword>
<keyword evidence="1" id="KW-1133">Transmembrane helix</keyword>
<dbReference type="OrthoDB" id="643697at2"/>
<dbReference type="Proteomes" id="UP000199045">
    <property type="component" value="Unassembled WGS sequence"/>
</dbReference>
<feature type="domain" description="FecR protein" evidence="2">
    <location>
        <begin position="171"/>
        <end position="263"/>
    </location>
</feature>
<dbReference type="PANTHER" id="PTHR30273:SF2">
    <property type="entry name" value="PROTEIN FECR"/>
    <property type="match status" value="1"/>
</dbReference>
<gene>
    <name evidence="4" type="ORF">SAMN04488121_101517</name>
</gene>
<dbReference type="Pfam" id="PF16344">
    <property type="entry name" value="FecR_C"/>
    <property type="match status" value="1"/>
</dbReference>
<feature type="transmembrane region" description="Helical" evidence="1">
    <location>
        <begin position="82"/>
        <end position="104"/>
    </location>
</feature>
<accession>A0A1G7HLI0</accession>
<sequence>MQIDETQIEQLVLDELGGIITPEDSATLKKLLEEEPEALIIRNAIYEQFSGPEEQAFLALSPEQMPIEEVWARIRKRKWIRVIVRSSLSLAFMASVASGIYISFKPTKPSQPKAVVHGLSPLKTVALQLPNGEVVNLGSTQQHVTVGDVTLNATQKQVSLKGKRNEGMAMISVPAGQDYKIKLPDGTEVQLNAASKMAFPVAFTGNTREVTIQGEAYLKVAENPKKPFIVHLPNSTVQVLGTEFNVNTYDNAHEQIALVKGSIKLKADDTTIMLKPGFAIRYQKGQRMQATRFDAEELLAWRDRAYIFHAATIDEMCGVLRRWYGMKVINNNTCTSQRRFTGYIDKSRPIQYFLDALKFTGHFDYHVDNDSVLHIR</sequence>
<name>A0A1G7HLI0_CHIFI</name>
<dbReference type="InterPro" id="IPR006860">
    <property type="entry name" value="FecR"/>
</dbReference>
<evidence type="ECO:0000313" key="4">
    <source>
        <dbReference type="EMBL" id="SDF01223.1"/>
    </source>
</evidence>
<dbReference type="PANTHER" id="PTHR30273">
    <property type="entry name" value="PERIPLASMIC SIGNAL SENSOR AND SIGMA FACTOR ACTIVATOR FECR-RELATED"/>
    <property type="match status" value="1"/>
</dbReference>
<dbReference type="Gene3D" id="3.55.50.30">
    <property type="match status" value="1"/>
</dbReference>
<reference evidence="4 5" key="1">
    <citation type="submission" date="2016-10" db="EMBL/GenBank/DDBJ databases">
        <authorList>
            <person name="de Groot N.N."/>
        </authorList>
    </citation>
    <scope>NUCLEOTIDE SEQUENCE [LARGE SCALE GENOMIC DNA]</scope>
    <source>
        <strain evidence="4 5">DSM 527</strain>
    </source>
</reference>
<dbReference type="RefSeq" id="WP_089828661.1">
    <property type="nucleotide sequence ID" value="NZ_FNBN01000001.1"/>
</dbReference>
<feature type="domain" description="Protein FecR C-terminal" evidence="3">
    <location>
        <begin position="306"/>
        <end position="372"/>
    </location>
</feature>
<dbReference type="Pfam" id="PF04773">
    <property type="entry name" value="FecR"/>
    <property type="match status" value="1"/>
</dbReference>
<proteinExistence type="predicted"/>
<evidence type="ECO:0000256" key="1">
    <source>
        <dbReference type="SAM" id="Phobius"/>
    </source>
</evidence>
<dbReference type="Gene3D" id="2.60.120.1440">
    <property type="match status" value="1"/>
</dbReference>
<dbReference type="EMBL" id="FNBN01000001">
    <property type="protein sequence ID" value="SDF01223.1"/>
    <property type="molecule type" value="Genomic_DNA"/>
</dbReference>
<dbReference type="STRING" id="104663.SAMN04488121_101517"/>
<dbReference type="AlphaFoldDB" id="A0A1G7HLI0"/>